<evidence type="ECO:0000313" key="8">
    <source>
        <dbReference type="Proteomes" id="UP001497045"/>
    </source>
</evidence>
<evidence type="ECO:0000259" key="6">
    <source>
        <dbReference type="Pfam" id="PF03330"/>
    </source>
</evidence>
<comment type="function">
    <text evidence="3">Lytic transglycosylase with a strong preference for naked glycan strands that lack stem peptides.</text>
</comment>
<evidence type="ECO:0000256" key="4">
    <source>
        <dbReference type="RuleBase" id="RU003495"/>
    </source>
</evidence>
<evidence type="ECO:0000256" key="5">
    <source>
        <dbReference type="SAM" id="MobiDB-lite"/>
    </source>
</evidence>
<proteinExistence type="inferred from homology"/>
<comment type="caution">
    <text evidence="7">The sequence shown here is derived from an EMBL/GenBank/DDBJ whole genome shotgun (WGS) entry which is preliminary data.</text>
</comment>
<evidence type="ECO:0000313" key="7">
    <source>
        <dbReference type="EMBL" id="MEL1250660.1"/>
    </source>
</evidence>
<dbReference type="InterPro" id="IPR036908">
    <property type="entry name" value="RlpA-like_sf"/>
</dbReference>
<keyword evidence="8" id="KW-1185">Reference proteome</keyword>
<evidence type="ECO:0000256" key="3">
    <source>
        <dbReference type="HAMAP-Rule" id="MF_02071"/>
    </source>
</evidence>
<dbReference type="PANTHER" id="PTHR34183:SF8">
    <property type="entry name" value="ENDOLYTIC PEPTIDOGLYCAN TRANSGLYCOSYLASE RLPA-RELATED"/>
    <property type="match status" value="1"/>
</dbReference>
<evidence type="ECO:0000256" key="2">
    <source>
        <dbReference type="ARBA" id="ARBA00023316"/>
    </source>
</evidence>
<dbReference type="Gene3D" id="2.40.40.10">
    <property type="entry name" value="RlpA-like domain"/>
    <property type="match status" value="1"/>
</dbReference>
<feature type="signal peptide" evidence="3">
    <location>
        <begin position="1"/>
        <end position="31"/>
    </location>
</feature>
<sequence precursor="true">MISNDLPRALRRWLAPVAALVLFGTTGSGHAQQDDAANLSSSLETSANPDQPASDQPTFVPSEEVTFEEAFAHIDEPAEPELPGHAVDITTIEPAPPTATPLGSGVASYYGRRFHGRRTANGESFDMHELTAAHRTLPFGSLVRVTNPRNGRSVVVRINDRGPFVRGRAIDLSRAAAEEIDIVRSGHGRVELELLAS</sequence>
<evidence type="ECO:0000256" key="1">
    <source>
        <dbReference type="ARBA" id="ARBA00023239"/>
    </source>
</evidence>
<dbReference type="InterPro" id="IPR012997">
    <property type="entry name" value="RplA"/>
</dbReference>
<feature type="compositionally biased region" description="Polar residues" evidence="5">
    <location>
        <begin position="38"/>
        <end position="58"/>
    </location>
</feature>
<gene>
    <name evidence="3" type="primary">rlpA</name>
    <name evidence="7" type="ORF">AAEO60_08255</name>
</gene>
<feature type="domain" description="RlpA-like protein double-psi beta-barrel" evidence="6">
    <location>
        <begin position="105"/>
        <end position="191"/>
    </location>
</feature>
<keyword evidence="1 3" id="KW-0456">Lyase</keyword>
<keyword evidence="2 3" id="KW-0961">Cell wall biogenesis/degradation</keyword>
<dbReference type="NCBIfam" id="TIGR00413">
    <property type="entry name" value="rlpA"/>
    <property type="match status" value="1"/>
</dbReference>
<name>A0ABU9IEL5_9SPHN</name>
<dbReference type="SUPFAM" id="SSF50685">
    <property type="entry name" value="Barwin-like endoglucanases"/>
    <property type="match status" value="1"/>
</dbReference>
<dbReference type="HAMAP" id="MF_02071">
    <property type="entry name" value="RlpA"/>
    <property type="match status" value="1"/>
</dbReference>
<keyword evidence="3" id="KW-0732">Signal</keyword>
<dbReference type="RefSeq" id="WP_341673173.1">
    <property type="nucleotide sequence ID" value="NZ_JBBYHV010000001.1"/>
</dbReference>
<feature type="region of interest" description="Disordered" evidence="5">
    <location>
        <begin position="28"/>
        <end position="58"/>
    </location>
</feature>
<protein>
    <recommendedName>
        <fullName evidence="3">Endolytic peptidoglycan transglycosylase RlpA</fullName>
        <ecNumber evidence="3">4.2.2.-</ecNumber>
    </recommendedName>
</protein>
<organism evidence="7 8">
    <name type="scientific">Aurantiacibacter gilvus</name>
    <dbReference type="NCBI Taxonomy" id="3139141"/>
    <lineage>
        <taxon>Bacteria</taxon>
        <taxon>Pseudomonadati</taxon>
        <taxon>Pseudomonadota</taxon>
        <taxon>Alphaproteobacteria</taxon>
        <taxon>Sphingomonadales</taxon>
        <taxon>Erythrobacteraceae</taxon>
        <taxon>Aurantiacibacter</taxon>
    </lineage>
</organism>
<dbReference type="CDD" id="cd22268">
    <property type="entry name" value="DPBB_RlpA-like"/>
    <property type="match status" value="1"/>
</dbReference>
<feature type="chain" id="PRO_5044898349" description="Endolytic peptidoglycan transglycosylase RlpA" evidence="3">
    <location>
        <begin position="32"/>
        <end position="197"/>
    </location>
</feature>
<reference evidence="7 8" key="1">
    <citation type="submission" date="2024-04" db="EMBL/GenBank/DDBJ databases">
        <title>Aurantiacibacter sp. DGU6 16S ribosomal RNA gene Genome sequencing and assembly.</title>
        <authorList>
            <person name="Park S."/>
        </authorList>
    </citation>
    <scope>NUCLEOTIDE SEQUENCE [LARGE SCALE GENOMIC DNA]</scope>
    <source>
        <strain evidence="7 8">DGU6</strain>
    </source>
</reference>
<dbReference type="Pfam" id="PF03330">
    <property type="entry name" value="DPBB_1"/>
    <property type="match status" value="1"/>
</dbReference>
<comment type="similarity">
    <text evidence="3 4">Belongs to the RlpA family.</text>
</comment>
<dbReference type="PANTHER" id="PTHR34183">
    <property type="entry name" value="ENDOLYTIC PEPTIDOGLYCAN TRANSGLYCOSYLASE RLPA"/>
    <property type="match status" value="1"/>
</dbReference>
<dbReference type="InterPro" id="IPR034718">
    <property type="entry name" value="RlpA"/>
</dbReference>
<dbReference type="Proteomes" id="UP001497045">
    <property type="component" value="Unassembled WGS sequence"/>
</dbReference>
<dbReference type="InterPro" id="IPR009009">
    <property type="entry name" value="RlpA-like_DPBB"/>
</dbReference>
<dbReference type="EC" id="4.2.2.-" evidence="3"/>
<accession>A0ABU9IEL5</accession>
<dbReference type="EMBL" id="JBBYHV010000001">
    <property type="protein sequence ID" value="MEL1250660.1"/>
    <property type="molecule type" value="Genomic_DNA"/>
</dbReference>